<comment type="caution">
    <text evidence="1">The sequence shown here is derived from an EMBL/GenBank/DDBJ whole genome shotgun (WGS) entry which is preliminary data.</text>
</comment>
<protein>
    <submittedName>
        <fullName evidence="1">Uncharacterized protein</fullName>
    </submittedName>
</protein>
<dbReference type="Pfam" id="PF18928">
    <property type="entry name" value="DUF5677"/>
    <property type="match status" value="1"/>
</dbReference>
<proteinExistence type="predicted"/>
<dbReference type="Proteomes" id="UP000011182">
    <property type="component" value="Unassembled WGS sequence"/>
</dbReference>
<accession>A0A9W5LIS2</accession>
<keyword evidence="2" id="KW-1185">Reference proteome</keyword>
<dbReference type="RefSeq" id="WP_003238287.1">
    <property type="nucleotide sequence ID" value="NZ_AMXN01000003.1"/>
</dbReference>
<evidence type="ECO:0000313" key="1">
    <source>
        <dbReference type="EMBL" id="ELS61431.1"/>
    </source>
</evidence>
<dbReference type="EMBL" id="AMXN01000003">
    <property type="protein sequence ID" value="ELS61431.1"/>
    <property type="molecule type" value="Genomic_DNA"/>
</dbReference>
<dbReference type="AlphaFoldDB" id="A0A9W5LIS2"/>
<gene>
    <name evidence="1" type="ORF">BSI_18020</name>
</gene>
<name>A0A9W5LIS2_9BACI</name>
<dbReference type="InterPro" id="IPR043733">
    <property type="entry name" value="DUF5677"/>
</dbReference>
<sequence>MKKSLINRKLDKDIQKEFNSIGRTFDSYVNFGEEMYKKLFEEFKEDELSTPLFTIFTHILNMIDSISIMSKKGATEGVIPLCRSLFEAAVYFEHAYTEPRKKGIIAYYVHYIQQEIKYRNMFNASTNSGKETFKVLRKELPHFNLDENSLDNDKTKYLYQFLEKDEVKEVNQDWIEKKPKQWYSLYTNCKNLRELSRKLEIETLYIMLYKTASDFIHAGATLRNIKVSDGKGGLSVRNFEEMPFYCNMAFFIINRVYQLISLEQFNLWYPQEAHKVVARTSQMQIKAEYEIGVLK</sequence>
<reference evidence="1 2" key="1">
    <citation type="journal article" date="2014" name="Syst. Appl. Microbiol.">
        <title>Genomic insights into the taxonomic status of the three subspecies of Bacillus subtilis.</title>
        <authorList>
            <person name="Yi H."/>
            <person name="Chun J."/>
            <person name="Cha C.J."/>
        </authorList>
    </citation>
    <scope>NUCLEOTIDE SEQUENCE [LARGE SCALE GENOMIC DNA]</scope>
    <source>
        <strain evidence="1 2">KCTC 13429</strain>
    </source>
</reference>
<evidence type="ECO:0000313" key="2">
    <source>
        <dbReference type="Proteomes" id="UP000011182"/>
    </source>
</evidence>
<organism evidence="1 2">
    <name type="scientific">Bacillus inaquosorum KCTC 13429</name>
    <dbReference type="NCBI Taxonomy" id="1236548"/>
    <lineage>
        <taxon>Bacteria</taxon>
        <taxon>Bacillati</taxon>
        <taxon>Bacillota</taxon>
        <taxon>Bacilli</taxon>
        <taxon>Bacillales</taxon>
        <taxon>Bacillaceae</taxon>
        <taxon>Bacillus</taxon>
    </lineage>
</organism>